<proteinExistence type="predicted"/>
<evidence type="ECO:0000313" key="1">
    <source>
        <dbReference type="EMBL" id="UNK46317.1"/>
    </source>
</evidence>
<dbReference type="Proteomes" id="UP000829069">
    <property type="component" value="Chromosome"/>
</dbReference>
<name>A0ABY3W7L6_9MICC</name>
<accession>A0ABY3W7L6</accession>
<gene>
    <name evidence="1" type="ORF">MNQ99_02815</name>
</gene>
<dbReference type="RefSeq" id="WP_127512367.1">
    <property type="nucleotide sequence ID" value="NZ_CP093326.1"/>
</dbReference>
<organism evidence="1 2">
    <name type="scientific">Arthrobacter sulfonylureivorans</name>
    <dbReference type="NCBI Taxonomy" id="2486855"/>
    <lineage>
        <taxon>Bacteria</taxon>
        <taxon>Bacillati</taxon>
        <taxon>Actinomycetota</taxon>
        <taxon>Actinomycetes</taxon>
        <taxon>Micrococcales</taxon>
        <taxon>Micrococcaceae</taxon>
        <taxon>Arthrobacter</taxon>
    </lineage>
</organism>
<sequence>MTSPAVSDQHKDLMDRRYDSGVADINRLIDELREQKPGTEVPYVDPIHNADECRIVSLYSNIGQASDTGFIWPGDQEAATRMLGLQWQLGLRPECVMPWNVHPWFTPGEANGKLTPNQISAGLKPLLRMLALVPRASVLVAHGTEAQRLAALLLKTENPLLWRRGFKTFKVRALSGRAFAGSPARQQEWLDVMHEAYADAMARTGLGRPGK</sequence>
<reference evidence="1 2" key="1">
    <citation type="submission" date="2022-03" db="EMBL/GenBank/DDBJ databases">
        <title>Isotopic signatures of nitrous oxide derived from detoxification processes.</title>
        <authorList>
            <person name="Behrendt U."/>
            <person name="Buchen C."/>
            <person name="Well R."/>
            <person name="Ulrich A."/>
            <person name="Rohe L."/>
            <person name="Kolb S."/>
            <person name="Schloter M."/>
            <person name="Horn M.A."/>
            <person name="Augustin J."/>
        </authorList>
    </citation>
    <scope>NUCLEOTIDE SEQUENCE [LARGE SCALE GENOMIC DNA]</scope>
    <source>
        <strain evidence="1 2">S4-C24</strain>
    </source>
</reference>
<keyword evidence="2" id="KW-1185">Reference proteome</keyword>
<evidence type="ECO:0000313" key="2">
    <source>
        <dbReference type="Proteomes" id="UP000829069"/>
    </source>
</evidence>
<protein>
    <submittedName>
        <fullName evidence="1">Uracil-DNA glycosylase</fullName>
    </submittedName>
</protein>
<dbReference type="EMBL" id="CP093326">
    <property type="protein sequence ID" value="UNK46317.1"/>
    <property type="molecule type" value="Genomic_DNA"/>
</dbReference>